<dbReference type="GO" id="GO:0005576">
    <property type="term" value="C:extracellular region"/>
    <property type="evidence" value="ECO:0007669"/>
    <property type="project" value="TreeGrafter"/>
</dbReference>
<dbReference type="AlphaFoldDB" id="A0A1X0D778"/>
<sequence length="397" mass="41907">MTRTLLRPLVGLVSIVVAAVVVVLAANLFRGGFTDSVPVTVLTQRAGLVMNPDAKVKVRGVQVGTVAVIEELPGGAAAIHLDMDPSRLEAIPANALVDIASPTVFGAKQVQFVFPDDPSEQSLQAGQVVDARHVVVEVNTVFEQLTSVLSQVEPAKLNATLAAIASAVSGRGEKFGQMLSDLDAYLAGLEGSLPALRADLQAAPGVLRAYADATPEFVTIADNATRISDSIVEEQPNLDAALVSVTGLADIGNQVLGENRNALTDVLRLLVPTTDLLNEYNQALWCGLAGMVEATRRPPMKQPGVVVLAGFLWAQERYRYPQDLPKAGAEGGPQCTGLPKPPFEAVPPYVVADTGTNPWRRTYPGVVLNSDLIKQIMFGDTEVSGPPRNTAQIGQPG</sequence>
<comment type="caution">
    <text evidence="3">The sequence shown here is derived from an EMBL/GenBank/DDBJ whole genome shotgun (WGS) entry which is preliminary data.</text>
</comment>
<dbReference type="OrthoDB" id="3460188at2"/>
<evidence type="ECO:0000313" key="3">
    <source>
        <dbReference type="EMBL" id="ORA68251.1"/>
    </source>
</evidence>
<dbReference type="EMBL" id="MVHP01000003">
    <property type="protein sequence ID" value="ORA68251.1"/>
    <property type="molecule type" value="Genomic_DNA"/>
</dbReference>
<organism evidence="3 4">
    <name type="scientific">Mycolicibacterium elephantis</name>
    <dbReference type="NCBI Taxonomy" id="81858"/>
    <lineage>
        <taxon>Bacteria</taxon>
        <taxon>Bacillati</taxon>
        <taxon>Actinomycetota</taxon>
        <taxon>Actinomycetes</taxon>
        <taxon>Mycobacteriales</taxon>
        <taxon>Mycobacteriaceae</taxon>
        <taxon>Mycolicibacterium</taxon>
    </lineage>
</organism>
<accession>A0A1X0D778</accession>
<feature type="domain" description="Mce/MlaD" evidence="1">
    <location>
        <begin position="36"/>
        <end position="113"/>
    </location>
</feature>
<dbReference type="PANTHER" id="PTHR33371">
    <property type="entry name" value="INTERMEMBRANE PHOSPHOLIPID TRANSPORT SYSTEM BINDING PROTEIN MLAD-RELATED"/>
    <property type="match status" value="1"/>
</dbReference>
<dbReference type="RefSeq" id="WP_083042477.1">
    <property type="nucleotide sequence ID" value="NZ_MVHP01000003.1"/>
</dbReference>
<feature type="domain" description="Mammalian cell entry C-terminal" evidence="2">
    <location>
        <begin position="119"/>
        <end position="333"/>
    </location>
</feature>
<dbReference type="InterPro" id="IPR024516">
    <property type="entry name" value="Mce_C"/>
</dbReference>
<name>A0A1X0D778_9MYCO</name>
<dbReference type="GO" id="GO:0051701">
    <property type="term" value="P:biological process involved in interaction with host"/>
    <property type="evidence" value="ECO:0007669"/>
    <property type="project" value="TreeGrafter"/>
</dbReference>
<evidence type="ECO:0000313" key="4">
    <source>
        <dbReference type="Proteomes" id="UP000192772"/>
    </source>
</evidence>
<gene>
    <name evidence="3" type="ORF">BST23_03975</name>
</gene>
<protein>
    <submittedName>
        <fullName evidence="3">MCE-family protein</fullName>
    </submittedName>
</protein>
<dbReference type="InterPro" id="IPR005693">
    <property type="entry name" value="Mce"/>
</dbReference>
<evidence type="ECO:0000259" key="2">
    <source>
        <dbReference type="Pfam" id="PF11887"/>
    </source>
</evidence>
<evidence type="ECO:0000259" key="1">
    <source>
        <dbReference type="Pfam" id="PF02470"/>
    </source>
</evidence>
<dbReference type="InterPro" id="IPR003399">
    <property type="entry name" value="Mce/MlaD"/>
</dbReference>
<dbReference type="PANTHER" id="PTHR33371:SF19">
    <property type="entry name" value="MCE-FAMILY PROTEIN MCE4A"/>
    <property type="match status" value="1"/>
</dbReference>
<dbReference type="Pfam" id="PF02470">
    <property type="entry name" value="MlaD"/>
    <property type="match status" value="1"/>
</dbReference>
<reference evidence="3 4" key="1">
    <citation type="submission" date="2017-02" db="EMBL/GenBank/DDBJ databases">
        <title>The new phylogeny of genus Mycobacterium.</title>
        <authorList>
            <person name="Tortoli E."/>
            <person name="Trovato A."/>
            <person name="Cirillo D.M."/>
        </authorList>
    </citation>
    <scope>NUCLEOTIDE SEQUENCE [LARGE SCALE GENOMIC DNA]</scope>
    <source>
        <strain evidence="3 4">FI-09383</strain>
    </source>
</reference>
<proteinExistence type="predicted"/>
<dbReference type="STRING" id="81858.BST23_03975"/>
<dbReference type="Proteomes" id="UP000192772">
    <property type="component" value="Unassembled WGS sequence"/>
</dbReference>
<dbReference type="Pfam" id="PF11887">
    <property type="entry name" value="Mce4_CUP1"/>
    <property type="match status" value="1"/>
</dbReference>
<dbReference type="InterPro" id="IPR052336">
    <property type="entry name" value="MlaD_Phospholipid_Transporter"/>
</dbReference>
<dbReference type="NCBIfam" id="TIGR00996">
    <property type="entry name" value="Mtu_fam_mce"/>
    <property type="match status" value="1"/>
</dbReference>